<evidence type="ECO:0000313" key="1">
    <source>
        <dbReference type="EMBL" id="MFB9993414.1"/>
    </source>
</evidence>
<protein>
    <submittedName>
        <fullName evidence="1">Uncharacterized protein</fullName>
    </submittedName>
</protein>
<sequence>MTIAAPFQFTPVSDFDALLTALETRVAQELHKARYRCLHTPLDTPGRVSLAAEYQENMDDLVVLQGKIALAQLELQFQREALEEEGFDLGLCNAQERLKEDSIDIGLEPFPVVKSLTPQGQQVMSPDYTDTPLF</sequence>
<accession>A0ABV6B0Y9</accession>
<dbReference type="EMBL" id="JBHLYR010000049">
    <property type="protein sequence ID" value="MFB9993414.1"/>
    <property type="molecule type" value="Genomic_DNA"/>
</dbReference>
<comment type="caution">
    <text evidence="1">The sequence shown here is derived from an EMBL/GenBank/DDBJ whole genome shotgun (WGS) entry which is preliminary data.</text>
</comment>
<evidence type="ECO:0000313" key="2">
    <source>
        <dbReference type="Proteomes" id="UP001589733"/>
    </source>
</evidence>
<reference evidence="1 2" key="1">
    <citation type="submission" date="2024-09" db="EMBL/GenBank/DDBJ databases">
        <authorList>
            <person name="Sun Q."/>
            <person name="Mori K."/>
        </authorList>
    </citation>
    <scope>NUCLEOTIDE SEQUENCE [LARGE SCALE GENOMIC DNA]</scope>
    <source>
        <strain evidence="1 2">JCM 13503</strain>
    </source>
</reference>
<keyword evidence="2" id="KW-1185">Reference proteome</keyword>
<proteinExistence type="predicted"/>
<name>A0ABV6B0Y9_9DEIO</name>
<gene>
    <name evidence="1" type="ORF">ACFFLM_15715</name>
</gene>
<organism evidence="1 2">
    <name type="scientific">Deinococcus oregonensis</name>
    <dbReference type="NCBI Taxonomy" id="1805970"/>
    <lineage>
        <taxon>Bacteria</taxon>
        <taxon>Thermotogati</taxon>
        <taxon>Deinococcota</taxon>
        <taxon>Deinococci</taxon>
        <taxon>Deinococcales</taxon>
        <taxon>Deinococcaceae</taxon>
        <taxon>Deinococcus</taxon>
    </lineage>
</organism>
<dbReference type="RefSeq" id="WP_380012202.1">
    <property type="nucleotide sequence ID" value="NZ_JBHLYR010000049.1"/>
</dbReference>
<dbReference type="Proteomes" id="UP001589733">
    <property type="component" value="Unassembled WGS sequence"/>
</dbReference>